<gene>
    <name evidence="8" type="ORF">UU67_C0008G0001</name>
</gene>
<evidence type="ECO:0000256" key="6">
    <source>
        <dbReference type="ARBA" id="ARBA00023136"/>
    </source>
</evidence>
<dbReference type="PANTHER" id="PTHR43266:SF2">
    <property type="entry name" value="MAJOR FACILITATOR SUPERFAMILY (MFS) PROFILE DOMAIN-CONTAINING PROTEIN"/>
    <property type="match status" value="1"/>
</dbReference>
<keyword evidence="5 7" id="KW-1133">Transmembrane helix</keyword>
<keyword evidence="2" id="KW-0813">Transport</keyword>
<evidence type="ECO:0000256" key="3">
    <source>
        <dbReference type="ARBA" id="ARBA00022475"/>
    </source>
</evidence>
<dbReference type="GO" id="GO:0022857">
    <property type="term" value="F:transmembrane transporter activity"/>
    <property type="evidence" value="ECO:0007669"/>
    <property type="project" value="InterPro"/>
</dbReference>
<dbReference type="InterPro" id="IPR011701">
    <property type="entry name" value="MFS"/>
</dbReference>
<feature type="transmembrane region" description="Helical" evidence="7">
    <location>
        <begin position="20"/>
        <end position="42"/>
    </location>
</feature>
<evidence type="ECO:0000313" key="9">
    <source>
        <dbReference type="Proteomes" id="UP000034753"/>
    </source>
</evidence>
<organism evidence="8 9">
    <name type="scientific">Candidatus Daviesbacteria bacterium GW2011_GWB1_41_5</name>
    <dbReference type="NCBI Taxonomy" id="1618429"/>
    <lineage>
        <taxon>Bacteria</taxon>
        <taxon>Candidatus Daviesiibacteriota</taxon>
    </lineage>
</organism>
<dbReference type="GO" id="GO:0005886">
    <property type="term" value="C:plasma membrane"/>
    <property type="evidence" value="ECO:0007669"/>
    <property type="project" value="UniProtKB-SubCell"/>
</dbReference>
<sequence length="184" mass="20517">MPNKVTFASVVANRGFRFLWFNQILVQLAYNTLNFALIIWVFKLVGANLAVSALLLSIYLPVILFGIFAGVFVDIADRRKIIMVVDIVLAVCFLLFVFIKFSYPLILINTFIINSLAQFFLPSENSSIPMLLSKKQLFLANSLFSLTLYGSFMLGFTMGGPILNHLGINAVFYLGAVLLSIAFI</sequence>
<evidence type="ECO:0000313" key="8">
    <source>
        <dbReference type="EMBL" id="KKS14069.1"/>
    </source>
</evidence>
<evidence type="ECO:0000256" key="1">
    <source>
        <dbReference type="ARBA" id="ARBA00004651"/>
    </source>
</evidence>
<protein>
    <submittedName>
        <fullName evidence="8">Major facilitator superfamily</fullName>
    </submittedName>
</protein>
<evidence type="ECO:0000256" key="2">
    <source>
        <dbReference type="ARBA" id="ARBA00022448"/>
    </source>
</evidence>
<keyword evidence="3" id="KW-1003">Cell membrane</keyword>
<dbReference type="Proteomes" id="UP000034753">
    <property type="component" value="Unassembled WGS sequence"/>
</dbReference>
<dbReference type="Pfam" id="PF07690">
    <property type="entry name" value="MFS_1"/>
    <property type="match status" value="1"/>
</dbReference>
<feature type="transmembrane region" description="Helical" evidence="7">
    <location>
        <begin position="162"/>
        <end position="183"/>
    </location>
</feature>
<dbReference type="SUPFAM" id="SSF103473">
    <property type="entry name" value="MFS general substrate transporter"/>
    <property type="match status" value="1"/>
</dbReference>
<feature type="transmembrane region" description="Helical" evidence="7">
    <location>
        <begin position="48"/>
        <end position="69"/>
    </location>
</feature>
<feature type="transmembrane region" description="Helical" evidence="7">
    <location>
        <begin position="105"/>
        <end position="125"/>
    </location>
</feature>
<accession>A0A0G0WMR9</accession>
<name>A0A0G0WMR9_9BACT</name>
<comment type="subcellular location">
    <subcellularLocation>
        <location evidence="1">Cell membrane</location>
        <topology evidence="1">Multi-pass membrane protein</topology>
    </subcellularLocation>
</comment>
<comment type="caution">
    <text evidence="8">The sequence shown here is derived from an EMBL/GenBank/DDBJ whole genome shotgun (WGS) entry which is preliminary data.</text>
</comment>
<dbReference type="AlphaFoldDB" id="A0A0G0WMR9"/>
<keyword evidence="4 7" id="KW-0812">Transmembrane</keyword>
<dbReference type="InterPro" id="IPR036259">
    <property type="entry name" value="MFS_trans_sf"/>
</dbReference>
<evidence type="ECO:0000256" key="5">
    <source>
        <dbReference type="ARBA" id="ARBA00022989"/>
    </source>
</evidence>
<dbReference type="EMBL" id="LCBN01000008">
    <property type="protein sequence ID" value="KKS14069.1"/>
    <property type="molecule type" value="Genomic_DNA"/>
</dbReference>
<dbReference type="Gene3D" id="1.20.1250.20">
    <property type="entry name" value="MFS general substrate transporter like domains"/>
    <property type="match status" value="1"/>
</dbReference>
<evidence type="ECO:0000256" key="4">
    <source>
        <dbReference type="ARBA" id="ARBA00022692"/>
    </source>
</evidence>
<evidence type="ECO:0000256" key="7">
    <source>
        <dbReference type="SAM" id="Phobius"/>
    </source>
</evidence>
<reference evidence="8 9" key="1">
    <citation type="journal article" date="2015" name="Nature">
        <title>rRNA introns, odd ribosomes, and small enigmatic genomes across a large radiation of phyla.</title>
        <authorList>
            <person name="Brown C.T."/>
            <person name="Hug L.A."/>
            <person name="Thomas B.C."/>
            <person name="Sharon I."/>
            <person name="Castelle C.J."/>
            <person name="Singh A."/>
            <person name="Wilkins M.J."/>
            <person name="Williams K.H."/>
            <person name="Banfield J.F."/>
        </authorList>
    </citation>
    <scope>NUCLEOTIDE SEQUENCE [LARGE SCALE GENOMIC DNA]</scope>
</reference>
<proteinExistence type="predicted"/>
<dbReference type="PANTHER" id="PTHR43266">
    <property type="entry name" value="MACROLIDE-EFFLUX PROTEIN"/>
    <property type="match status" value="1"/>
</dbReference>
<feature type="transmembrane region" description="Helical" evidence="7">
    <location>
        <begin position="137"/>
        <end position="156"/>
    </location>
</feature>
<keyword evidence="6 7" id="KW-0472">Membrane</keyword>
<feature type="transmembrane region" description="Helical" evidence="7">
    <location>
        <begin position="81"/>
        <end position="99"/>
    </location>
</feature>